<dbReference type="GO" id="GO:0097367">
    <property type="term" value="F:carbohydrate derivative binding"/>
    <property type="evidence" value="ECO:0007669"/>
    <property type="project" value="InterPro"/>
</dbReference>
<sequence>MSAYCNGVVKYEQRWQDFMYLLNRTLADVSFRDASGAELDQEEGFAVWTTNGYALKKNGACLYFAGNGASASMSSHFAADINKNADIHTQVFTDLALVTAIGNDIGYSEVYAYPLRRRAIAGDMLVTISSSGNSPNILKVIDAARELNLYVVTLSAMDGENACRQRGHLNVYVPAMTYGMAESAHTAILHYWTDLLVALASQA</sequence>
<feature type="domain" description="SIS" evidence="1">
    <location>
        <begin position="51"/>
        <end position="203"/>
    </location>
</feature>
<dbReference type="InterPro" id="IPR035461">
    <property type="entry name" value="GmhA/DiaA"/>
</dbReference>
<dbReference type="Gene3D" id="3.40.50.10490">
    <property type="entry name" value="Glucose-6-phosphate isomerase like protein, domain 1"/>
    <property type="match status" value="1"/>
</dbReference>
<dbReference type="KEGG" id="dfi:AXF13_13995"/>
<dbReference type="EMBL" id="CP014229">
    <property type="protein sequence ID" value="AMD91146.1"/>
    <property type="molecule type" value="Genomic_DNA"/>
</dbReference>
<evidence type="ECO:0000313" key="3">
    <source>
        <dbReference type="Proteomes" id="UP000069241"/>
    </source>
</evidence>
<dbReference type="SUPFAM" id="SSF53697">
    <property type="entry name" value="SIS domain"/>
    <property type="match status" value="1"/>
</dbReference>
<dbReference type="CDD" id="cd05006">
    <property type="entry name" value="SIS_GmhA"/>
    <property type="match status" value="1"/>
</dbReference>
<name>A0A109W4X3_9BACT</name>
<dbReference type="PROSITE" id="PS51464">
    <property type="entry name" value="SIS"/>
    <property type="match status" value="1"/>
</dbReference>
<dbReference type="InterPro" id="IPR001347">
    <property type="entry name" value="SIS_dom"/>
</dbReference>
<dbReference type="Pfam" id="PF13580">
    <property type="entry name" value="SIS_2"/>
    <property type="match status" value="1"/>
</dbReference>
<dbReference type="PANTHER" id="PTHR30390">
    <property type="entry name" value="SEDOHEPTULOSE 7-PHOSPHATE ISOMERASE / DNAA INITIATOR-ASSOCIATING FACTOR FOR REPLICATION INITIATION"/>
    <property type="match status" value="1"/>
</dbReference>
<reference evidence="3" key="1">
    <citation type="submission" date="2016-02" db="EMBL/GenBank/DDBJ databases">
        <authorList>
            <person name="Holder M.E."/>
            <person name="Ajami N.J."/>
            <person name="Petrosino J.F."/>
        </authorList>
    </citation>
    <scope>NUCLEOTIDE SEQUENCE [LARGE SCALE GENOMIC DNA]</scope>
    <source>
        <strain evidence="3">CCUG 45958</strain>
    </source>
</reference>
<proteinExistence type="predicted"/>
<dbReference type="RefSeq" id="WP_062254171.1">
    <property type="nucleotide sequence ID" value="NZ_CP014229.1"/>
</dbReference>
<evidence type="ECO:0000259" key="1">
    <source>
        <dbReference type="PROSITE" id="PS51464"/>
    </source>
</evidence>
<gene>
    <name evidence="2" type="ORF">AXF13_13995</name>
</gene>
<protein>
    <recommendedName>
        <fullName evidence="1">SIS domain-containing protein</fullName>
    </recommendedName>
</protein>
<organism evidence="2 3">
    <name type="scientific">Desulfovibrio fairfieldensis</name>
    <dbReference type="NCBI Taxonomy" id="44742"/>
    <lineage>
        <taxon>Bacteria</taxon>
        <taxon>Pseudomonadati</taxon>
        <taxon>Thermodesulfobacteriota</taxon>
        <taxon>Desulfovibrionia</taxon>
        <taxon>Desulfovibrionales</taxon>
        <taxon>Desulfovibrionaceae</taxon>
        <taxon>Desulfovibrio</taxon>
    </lineage>
</organism>
<accession>A0A109W4X3</accession>
<dbReference type="InterPro" id="IPR046348">
    <property type="entry name" value="SIS_dom_sf"/>
</dbReference>
<dbReference type="AlphaFoldDB" id="A0A109W4X3"/>
<keyword evidence="3" id="KW-1185">Reference proteome</keyword>
<evidence type="ECO:0000313" key="2">
    <source>
        <dbReference type="EMBL" id="AMD91146.1"/>
    </source>
</evidence>
<dbReference type="GO" id="GO:1901135">
    <property type="term" value="P:carbohydrate derivative metabolic process"/>
    <property type="evidence" value="ECO:0007669"/>
    <property type="project" value="InterPro"/>
</dbReference>
<dbReference type="Proteomes" id="UP000069241">
    <property type="component" value="Chromosome"/>
</dbReference>
<dbReference type="PANTHER" id="PTHR30390:SF7">
    <property type="entry name" value="PHOSPHOHEPTOSE ISOMERASE"/>
    <property type="match status" value="1"/>
</dbReference>
<dbReference type="InterPro" id="IPR050099">
    <property type="entry name" value="SIS_GmhA/DiaA_subfam"/>
</dbReference>
<dbReference type="STRING" id="44742.AXF13_13995"/>